<gene>
    <name evidence="8" type="primary">yipf1</name>
</gene>
<evidence type="ECO:0000313" key="8">
    <source>
        <dbReference type="Ensembl" id="ENSSANP00000054924.1"/>
    </source>
</evidence>
<evidence type="ECO:0000256" key="6">
    <source>
        <dbReference type="RuleBase" id="RU361264"/>
    </source>
</evidence>
<evidence type="ECO:0000256" key="4">
    <source>
        <dbReference type="ARBA" id="ARBA00022989"/>
    </source>
</evidence>
<sequence length="192" mass="21933">MANTDFHLQFQEFEDGQGFTENNQGATTVTIDDPIKSREQRKIFISSKGALIQHTCSFAKQLLSGQKKSAPFWTFEYYQTLFDVDSHQVKNRIVGSMLPWPGKNFAEVYLRSKPDLYGPFWICATLIFAIAISGNISSFLVNYGQPKYKYVPDFRKITMAATIVCVFTALLYRFLLFCLIVVCLYLCNTVVL</sequence>
<dbReference type="GO" id="GO:0016192">
    <property type="term" value="P:vesicle-mediated transport"/>
    <property type="evidence" value="ECO:0007669"/>
    <property type="project" value="InterPro"/>
</dbReference>
<evidence type="ECO:0000256" key="1">
    <source>
        <dbReference type="ARBA" id="ARBA00004257"/>
    </source>
</evidence>
<dbReference type="InterPro" id="IPR006977">
    <property type="entry name" value="Yip1_dom"/>
</dbReference>
<protein>
    <recommendedName>
        <fullName evidence="6">Protein YIPF</fullName>
    </recommendedName>
</protein>
<organism evidence="8 9">
    <name type="scientific">Sinocyclocheilus anshuiensis</name>
    <dbReference type="NCBI Taxonomy" id="1608454"/>
    <lineage>
        <taxon>Eukaryota</taxon>
        <taxon>Metazoa</taxon>
        <taxon>Chordata</taxon>
        <taxon>Craniata</taxon>
        <taxon>Vertebrata</taxon>
        <taxon>Euteleostomi</taxon>
        <taxon>Actinopterygii</taxon>
        <taxon>Neopterygii</taxon>
        <taxon>Teleostei</taxon>
        <taxon>Ostariophysi</taxon>
        <taxon>Cypriniformes</taxon>
        <taxon>Cyprinidae</taxon>
        <taxon>Cyprininae</taxon>
        <taxon>Sinocyclocheilus</taxon>
    </lineage>
</organism>
<keyword evidence="5 6" id="KW-0472">Membrane</keyword>
<comment type="subcellular location">
    <subcellularLocation>
        <location evidence="6">Golgi apparatus membrane</location>
        <topology evidence="6">Multi-pass membrane protein</topology>
    </subcellularLocation>
    <subcellularLocation>
        <location evidence="1">Golgi apparatus</location>
        <location evidence="1">cis-Golgi network membrane</location>
        <topology evidence="1">Multi-pass membrane protein</topology>
    </subcellularLocation>
</comment>
<evidence type="ECO:0000256" key="3">
    <source>
        <dbReference type="ARBA" id="ARBA00022692"/>
    </source>
</evidence>
<comment type="caution">
    <text evidence="6">Lacks conserved residue(s) required for the propagation of feature annotation.</text>
</comment>
<comment type="similarity">
    <text evidence="2 6">Belongs to the YIP1 family.</text>
</comment>
<dbReference type="AlphaFoldDB" id="A0A671P8C3"/>
<evidence type="ECO:0000256" key="2">
    <source>
        <dbReference type="ARBA" id="ARBA00010596"/>
    </source>
</evidence>
<dbReference type="Pfam" id="PF04893">
    <property type="entry name" value="Yip1"/>
    <property type="match status" value="1"/>
</dbReference>
<dbReference type="GO" id="GO:0031267">
    <property type="term" value="F:small GTPase binding"/>
    <property type="evidence" value="ECO:0007669"/>
    <property type="project" value="InterPro"/>
</dbReference>
<name>A0A671P8C3_9TELE</name>
<reference evidence="8" key="1">
    <citation type="submission" date="2025-08" db="UniProtKB">
        <authorList>
            <consortium name="Ensembl"/>
        </authorList>
    </citation>
    <scope>IDENTIFICATION</scope>
</reference>
<feature type="domain" description="Yip1" evidence="7">
    <location>
        <begin position="97"/>
        <end position="183"/>
    </location>
</feature>
<dbReference type="GO" id="GO:0000139">
    <property type="term" value="C:Golgi membrane"/>
    <property type="evidence" value="ECO:0007669"/>
    <property type="project" value="UniProtKB-SubCell"/>
</dbReference>
<dbReference type="Ensembl" id="ENSSANT00000058438.1">
    <property type="protein sequence ID" value="ENSSANP00000054924.1"/>
    <property type="gene ID" value="ENSSANG00000027503.1"/>
</dbReference>
<reference evidence="8" key="2">
    <citation type="submission" date="2025-09" db="UniProtKB">
        <authorList>
            <consortium name="Ensembl"/>
        </authorList>
    </citation>
    <scope>IDENTIFICATION</scope>
</reference>
<accession>A0A671P8C3</accession>
<feature type="transmembrane region" description="Helical" evidence="6">
    <location>
        <begin position="120"/>
        <end position="141"/>
    </location>
</feature>
<dbReference type="PANTHER" id="PTHR12822">
    <property type="entry name" value="PROTEIN YIPF"/>
    <property type="match status" value="1"/>
</dbReference>
<dbReference type="Proteomes" id="UP000472260">
    <property type="component" value="Unassembled WGS sequence"/>
</dbReference>
<proteinExistence type="inferred from homology"/>
<keyword evidence="3 6" id="KW-0812">Transmembrane</keyword>
<keyword evidence="4 6" id="KW-1133">Transmembrane helix</keyword>
<evidence type="ECO:0000256" key="5">
    <source>
        <dbReference type="ARBA" id="ARBA00023136"/>
    </source>
</evidence>
<dbReference type="InterPro" id="IPR039765">
    <property type="entry name" value="Yip5/YIPF1/YIPF2"/>
</dbReference>
<dbReference type="PANTHER" id="PTHR12822:SF4">
    <property type="entry name" value="PROTEIN YIPF1"/>
    <property type="match status" value="1"/>
</dbReference>
<feature type="transmembrane region" description="Helical" evidence="6">
    <location>
        <begin position="161"/>
        <end position="187"/>
    </location>
</feature>
<evidence type="ECO:0000259" key="7">
    <source>
        <dbReference type="Pfam" id="PF04893"/>
    </source>
</evidence>
<evidence type="ECO:0000313" key="9">
    <source>
        <dbReference type="Proteomes" id="UP000472260"/>
    </source>
</evidence>
<keyword evidence="9" id="KW-1185">Reference proteome</keyword>